<proteinExistence type="predicted"/>
<protein>
    <submittedName>
        <fullName evidence="2">Uncharacterized protein</fullName>
    </submittedName>
</protein>
<accession>A0A8T0ZNK2</accession>
<feature type="compositionally biased region" description="Acidic residues" evidence="1">
    <location>
        <begin position="251"/>
        <end position="283"/>
    </location>
</feature>
<dbReference type="VEuPathDB" id="FungiDB:PC110_g9826"/>
<evidence type="ECO:0000313" key="2">
    <source>
        <dbReference type="EMBL" id="KAG2864022.1"/>
    </source>
</evidence>
<dbReference type="VEuPathDB" id="FungiDB:PC110_g9827"/>
<evidence type="ECO:0000313" key="3">
    <source>
        <dbReference type="Proteomes" id="UP000735874"/>
    </source>
</evidence>
<gene>
    <name evidence="2" type="ORF">PC113_g4939</name>
</gene>
<feature type="region of interest" description="Disordered" evidence="1">
    <location>
        <begin position="220"/>
        <end position="287"/>
    </location>
</feature>
<dbReference type="Proteomes" id="UP000735874">
    <property type="component" value="Unassembled WGS sequence"/>
</dbReference>
<name>A0A8T0ZNK2_9STRA</name>
<evidence type="ECO:0000256" key="1">
    <source>
        <dbReference type="SAM" id="MobiDB-lite"/>
    </source>
</evidence>
<organism evidence="2 3">
    <name type="scientific">Phytophthora cactorum</name>
    <dbReference type="NCBI Taxonomy" id="29920"/>
    <lineage>
        <taxon>Eukaryota</taxon>
        <taxon>Sar</taxon>
        <taxon>Stramenopiles</taxon>
        <taxon>Oomycota</taxon>
        <taxon>Peronosporomycetes</taxon>
        <taxon>Peronosporales</taxon>
        <taxon>Peronosporaceae</taxon>
        <taxon>Phytophthora</taxon>
    </lineage>
</organism>
<sequence>MGNNEEDAFHGFTEETLFGDLDQFEACLYWLHSESDDDEGKRNPGGSKPGKRLNKRRDFKKHYNDHAAQYFCDDPIYDERDFRRRFRMPKSLFWRVFNAVASADPYFEHRRDATGKWGIQPLVKEYLLPRLNTCYRNTPLYRGRFRRFSRYSKTVVFCKPAKREAGPMELLAFSPSDDGEDTDVLECEDADSELVGEDMRSTTASIENMKDDATVSVEDMHGAASSSTEGMSDAASSSTEGMSDAASSSVEDMDDAASAEEDIAARDDEDQDSDSSLEYESNGDEAGPLSITTVVIHEKMKYMSVGFYDTEEMTERSLHQLNQFVYNYKTRYVSTFRVGKEFEYRSHNGCHHRINLVTHQVGEMGEKFEVLQK</sequence>
<dbReference type="PANTHER" id="PTHR47150">
    <property type="entry name" value="OS12G0169200 PROTEIN"/>
    <property type="match status" value="1"/>
</dbReference>
<reference evidence="2" key="1">
    <citation type="submission" date="2018-10" db="EMBL/GenBank/DDBJ databases">
        <title>Effector identification in a new, highly contiguous assembly of the strawberry crown rot pathogen Phytophthora cactorum.</title>
        <authorList>
            <person name="Armitage A.D."/>
            <person name="Nellist C.F."/>
            <person name="Bates H."/>
            <person name="Vickerstaff R.J."/>
            <person name="Harrison R.J."/>
        </authorList>
    </citation>
    <scope>NUCLEOTIDE SEQUENCE</scope>
    <source>
        <strain evidence="2">15-7</strain>
    </source>
</reference>
<dbReference type="PANTHER" id="PTHR47150:SF5">
    <property type="entry name" value="OS07G0546750 PROTEIN"/>
    <property type="match status" value="1"/>
</dbReference>
<comment type="caution">
    <text evidence="2">The sequence shown here is derived from an EMBL/GenBank/DDBJ whole genome shotgun (WGS) entry which is preliminary data.</text>
</comment>
<feature type="compositionally biased region" description="Polar residues" evidence="1">
    <location>
        <begin position="224"/>
        <end position="241"/>
    </location>
</feature>
<feature type="region of interest" description="Disordered" evidence="1">
    <location>
        <begin position="36"/>
        <end position="56"/>
    </location>
</feature>
<dbReference type="EMBL" id="RCMG01000090">
    <property type="protein sequence ID" value="KAG2864022.1"/>
    <property type="molecule type" value="Genomic_DNA"/>
</dbReference>
<dbReference type="AlphaFoldDB" id="A0A8T0ZNK2"/>